<feature type="region of interest" description="Disordered" evidence="13">
    <location>
        <begin position="942"/>
        <end position="972"/>
    </location>
</feature>
<evidence type="ECO:0000256" key="11">
    <source>
        <dbReference type="ARBA" id="ARBA00023242"/>
    </source>
</evidence>
<dbReference type="PROSITE" id="PS51192">
    <property type="entry name" value="HELICASE_ATP_BIND_1"/>
    <property type="match status" value="1"/>
</dbReference>
<feature type="domain" description="Helicase C-terminal" evidence="15">
    <location>
        <begin position="652"/>
        <end position="812"/>
    </location>
</feature>
<evidence type="ECO:0000256" key="5">
    <source>
        <dbReference type="ARBA" id="ARBA00022763"/>
    </source>
</evidence>
<dbReference type="EMBL" id="CAIF01000048">
    <property type="protein sequence ID" value="CCH42535.1"/>
    <property type="molecule type" value="Genomic_DNA"/>
</dbReference>
<dbReference type="PANTHER" id="PTHR45629">
    <property type="entry name" value="SNF2/RAD54 FAMILY MEMBER"/>
    <property type="match status" value="1"/>
</dbReference>
<evidence type="ECO:0000256" key="2">
    <source>
        <dbReference type="ARBA" id="ARBA00007025"/>
    </source>
</evidence>
<organism evidence="16 17">
    <name type="scientific">Wickerhamomyces ciferrii (strain ATCC 14091 / BCRC 22168 / CBS 111 / JCM 3599 / NBRC 0793 / NRRL Y-1031 F-60-10)</name>
    <name type="common">Yeast</name>
    <name type="synonym">Pichia ciferrii</name>
    <dbReference type="NCBI Taxonomy" id="1206466"/>
    <lineage>
        <taxon>Eukaryota</taxon>
        <taxon>Fungi</taxon>
        <taxon>Dikarya</taxon>
        <taxon>Ascomycota</taxon>
        <taxon>Saccharomycotina</taxon>
        <taxon>Saccharomycetes</taxon>
        <taxon>Phaffomycetales</taxon>
        <taxon>Wickerhamomycetaceae</taxon>
        <taxon>Wickerhamomyces</taxon>
    </lineage>
</organism>
<dbReference type="InterPro" id="IPR038718">
    <property type="entry name" value="SNF2-like_sf"/>
</dbReference>
<dbReference type="STRING" id="1206466.K0KBU3"/>
<accession>K0KBU3</accession>
<protein>
    <recommendedName>
        <fullName evidence="3">DNA helicase</fullName>
        <ecNumber evidence="3">3.6.4.12</ecNumber>
    </recommendedName>
</protein>
<dbReference type="InterPro" id="IPR014001">
    <property type="entry name" value="Helicase_ATP-bd"/>
</dbReference>
<evidence type="ECO:0000313" key="16">
    <source>
        <dbReference type="EMBL" id="CCH42535.1"/>
    </source>
</evidence>
<dbReference type="SUPFAM" id="SSF52540">
    <property type="entry name" value="P-loop containing nucleoside triphosphate hydrolases"/>
    <property type="match status" value="2"/>
</dbReference>
<dbReference type="HOGENOM" id="CLU_000315_7_0_1"/>
<keyword evidence="7" id="KW-0347">Helicase</keyword>
<dbReference type="EC" id="3.6.4.12" evidence="3"/>
<keyword evidence="17" id="KW-1185">Reference proteome</keyword>
<evidence type="ECO:0000256" key="1">
    <source>
        <dbReference type="ARBA" id="ARBA00004123"/>
    </source>
</evidence>
<dbReference type="GO" id="GO:0016887">
    <property type="term" value="F:ATP hydrolysis activity"/>
    <property type="evidence" value="ECO:0007669"/>
    <property type="project" value="RHEA"/>
</dbReference>
<evidence type="ECO:0000313" key="17">
    <source>
        <dbReference type="Proteomes" id="UP000009328"/>
    </source>
</evidence>
<keyword evidence="10" id="KW-0234">DNA repair</keyword>
<evidence type="ECO:0000256" key="6">
    <source>
        <dbReference type="ARBA" id="ARBA00022801"/>
    </source>
</evidence>
<dbReference type="Pfam" id="PF00176">
    <property type="entry name" value="SNF2-rel_dom"/>
    <property type="match status" value="1"/>
</dbReference>
<dbReference type="PANTHER" id="PTHR45629:SF7">
    <property type="entry name" value="DNA EXCISION REPAIR PROTEIN ERCC-6-RELATED"/>
    <property type="match status" value="1"/>
</dbReference>
<dbReference type="GO" id="GO:0003678">
    <property type="term" value="F:DNA helicase activity"/>
    <property type="evidence" value="ECO:0007669"/>
    <property type="project" value="UniProtKB-EC"/>
</dbReference>
<dbReference type="InterPro" id="IPR001650">
    <property type="entry name" value="Helicase_C-like"/>
</dbReference>
<dbReference type="FunFam" id="3.40.50.10810:FF:000094">
    <property type="entry name" value="DNA excision repair protein ERCC-6"/>
    <property type="match status" value="1"/>
</dbReference>
<dbReference type="InterPro" id="IPR027417">
    <property type="entry name" value="P-loop_NTPase"/>
</dbReference>
<keyword evidence="11" id="KW-0539">Nucleus</keyword>
<dbReference type="AlphaFoldDB" id="K0KBU3"/>
<feature type="region of interest" description="Disordered" evidence="13">
    <location>
        <begin position="1"/>
        <end position="20"/>
    </location>
</feature>
<dbReference type="InterPro" id="IPR049730">
    <property type="entry name" value="SNF2/RAD54-like_C"/>
</dbReference>
<dbReference type="Gene3D" id="3.40.50.300">
    <property type="entry name" value="P-loop containing nucleotide triphosphate hydrolases"/>
    <property type="match status" value="1"/>
</dbReference>
<dbReference type="CDD" id="cd18793">
    <property type="entry name" value="SF2_C_SNF"/>
    <property type="match status" value="1"/>
</dbReference>
<dbReference type="SMART" id="SM00487">
    <property type="entry name" value="DEXDc"/>
    <property type="match status" value="1"/>
</dbReference>
<keyword evidence="9" id="KW-0238">DNA-binding</keyword>
<dbReference type="InParanoid" id="K0KBU3"/>
<dbReference type="CDD" id="cd18000">
    <property type="entry name" value="DEXHc_ERCC6"/>
    <property type="match status" value="1"/>
</dbReference>
<evidence type="ECO:0000256" key="10">
    <source>
        <dbReference type="ARBA" id="ARBA00023204"/>
    </source>
</evidence>
<keyword evidence="8" id="KW-0067">ATP-binding</keyword>
<dbReference type="InterPro" id="IPR050496">
    <property type="entry name" value="SNF2_RAD54_helicase_repair"/>
</dbReference>
<comment type="similarity">
    <text evidence="2">Belongs to the SNF2/RAD54 helicase family.</text>
</comment>
<feature type="compositionally biased region" description="Acidic residues" evidence="13">
    <location>
        <begin position="191"/>
        <end position="201"/>
    </location>
</feature>
<dbReference type="GO" id="GO:0005634">
    <property type="term" value="C:nucleus"/>
    <property type="evidence" value="ECO:0007669"/>
    <property type="project" value="TreeGrafter"/>
</dbReference>
<evidence type="ECO:0000256" key="12">
    <source>
        <dbReference type="ARBA" id="ARBA00047995"/>
    </source>
</evidence>
<feature type="region of interest" description="Disordered" evidence="13">
    <location>
        <begin position="179"/>
        <end position="239"/>
    </location>
</feature>
<evidence type="ECO:0000259" key="14">
    <source>
        <dbReference type="PROSITE" id="PS51192"/>
    </source>
</evidence>
<gene>
    <name evidence="16" type="ORF">BN7_2079</name>
</gene>
<dbReference type="Proteomes" id="UP000009328">
    <property type="component" value="Unassembled WGS sequence"/>
</dbReference>
<evidence type="ECO:0000256" key="7">
    <source>
        <dbReference type="ARBA" id="ARBA00022806"/>
    </source>
</evidence>
<proteinExistence type="inferred from homology"/>
<dbReference type="SMART" id="SM00490">
    <property type="entry name" value="HELICc"/>
    <property type="match status" value="1"/>
</dbReference>
<feature type="domain" description="Helicase ATP-binding" evidence="14">
    <location>
        <begin position="320"/>
        <end position="520"/>
    </location>
</feature>
<evidence type="ECO:0000256" key="13">
    <source>
        <dbReference type="SAM" id="MobiDB-lite"/>
    </source>
</evidence>
<comment type="subcellular location">
    <subcellularLocation>
        <location evidence="1">Nucleus</location>
    </subcellularLocation>
</comment>
<keyword evidence="5" id="KW-0227">DNA damage</keyword>
<keyword evidence="6 16" id="KW-0378">Hydrolase</keyword>
<evidence type="ECO:0000256" key="4">
    <source>
        <dbReference type="ARBA" id="ARBA00022741"/>
    </source>
</evidence>
<feature type="compositionally biased region" description="Polar residues" evidence="13">
    <location>
        <begin position="1"/>
        <end position="19"/>
    </location>
</feature>
<evidence type="ECO:0000256" key="9">
    <source>
        <dbReference type="ARBA" id="ARBA00023125"/>
    </source>
</evidence>
<evidence type="ECO:0000256" key="8">
    <source>
        <dbReference type="ARBA" id="ARBA00022840"/>
    </source>
</evidence>
<dbReference type="GO" id="GO:0006283">
    <property type="term" value="P:transcription-coupled nucleotide-excision repair"/>
    <property type="evidence" value="ECO:0007669"/>
    <property type="project" value="TreeGrafter"/>
</dbReference>
<name>K0KBU3_WICCF</name>
<dbReference type="FunCoup" id="K0KBU3">
    <property type="interactions" value="694"/>
</dbReference>
<dbReference type="GO" id="GO:0005524">
    <property type="term" value="F:ATP binding"/>
    <property type="evidence" value="ECO:0007669"/>
    <property type="project" value="InterPro"/>
</dbReference>
<dbReference type="Gene3D" id="3.40.50.10810">
    <property type="entry name" value="Tandem AAA-ATPase domain"/>
    <property type="match status" value="1"/>
</dbReference>
<dbReference type="Pfam" id="PF25875">
    <property type="entry name" value="WHD_Rad26_CSB"/>
    <property type="match status" value="1"/>
</dbReference>
<dbReference type="InterPro" id="IPR000330">
    <property type="entry name" value="SNF2_N"/>
</dbReference>
<keyword evidence="4" id="KW-0547">Nucleotide-binding</keyword>
<feature type="compositionally biased region" description="Basic and acidic residues" evidence="13">
    <location>
        <begin position="230"/>
        <end position="239"/>
    </location>
</feature>
<sequence>MSEGSTHSANEATTDNSLQDLGIRLVEQSSLEHKIQANANKMITEKEIESDIKRFEKSKQQLNKINFELRKLHDRLNNPRTKISQKEELRKHIKEMTETQLKPTESDIIDIEKRLRNNKAVAESTGVSTEDGGRLPNETEKDFLIRTGKITAFGNTAGFVVDEDKDHIAPHEVVSHQNLRIPGFSQVNEGDSIESDDSNEEDVYKRKRKYESDNEYNSEEEDDAAEDDGDSKKPKLLTEDDIRNTDDGIESFYQDRLNTWVYRRSQLRKGSKDNTDQDKEEWFKPHPSLPDAILNSDFKVSGDIYPSLFDYQKTGVQWLYELYQQKHGGIISDEMGLGKTIQIISFLAGLHYSGKLDKPILVVCPATVMTQWVNEFHTWWPPFRTMVLHSIGTGMSKNSVKEEDYEKLLLKEGDEVMDEDSSLRSIKKNSNVNAIMDTLLTKGHVVITSYVGLRIYEEQLLNVDWGYAVLDEGHKIKNPNSNITILSKRLKTYNRIILSGTPIQNNLVELWSLFDFIFPGRLGTLPIFQDEFETPIKVGGYANASNLDVKIGYQKAVILKELIQPFLLRRVKMDVARDLPSKQEFVLMCRLTQYQKEKYLEFLRSFEIKIHSYLGAIDLLRKICNHPDLADIHYMEGQKGYGDPAKSGKLQVVKSLLTQWKQEGHKVLLFTQTKQMMVILEKFLKNSFKDYRYMKMSGETGIGKRQDMIYSFNNEGYDLFLLTTKVGGLGVNLTGADRVIIFDPDWNPSTDLQARERAWRLGQKKEVLIYRLIIGGSIEEKIYHRQIFKQLLTDKILKDPNQKRFFKNSELHDLFTLSDFDDNSETGNLFKDTRRRKNQDDLAKIQDINAVTKIEKFKDNSQKETEDERLLSGLFKNTGAVTQAIKHDDIVKTHSRPKDDLLEREARKSANEALEALKKSRKQVKRAGLGVPTFTGKFGLAGRTASPALGNRSRVGSPSPFGGNSKQSSSSILSNIKKNKEANATQSSHGSELNKNSKIIDEMRNFLANRDDNFAKSGEILDAVSLEIVDKKDLTLVRSMLKGIANWDASKSGWTLKGEFK</sequence>
<evidence type="ECO:0000259" key="15">
    <source>
        <dbReference type="PROSITE" id="PS51194"/>
    </source>
</evidence>
<reference evidence="16 17" key="1">
    <citation type="journal article" date="2012" name="Eukaryot. Cell">
        <title>Draft genome sequence of Wickerhamomyces ciferrii NRRL Y-1031 F-60-10.</title>
        <authorList>
            <person name="Schneider J."/>
            <person name="Andrea H."/>
            <person name="Blom J."/>
            <person name="Jaenicke S."/>
            <person name="Ruckert C."/>
            <person name="Schorsch C."/>
            <person name="Szczepanowski R."/>
            <person name="Farwick M."/>
            <person name="Goesmann A."/>
            <person name="Puhler A."/>
            <person name="Schaffer S."/>
            <person name="Tauch A."/>
            <person name="Kohler T."/>
            <person name="Brinkrolf K."/>
        </authorList>
    </citation>
    <scope>NUCLEOTIDE SEQUENCE [LARGE SCALE GENOMIC DNA]</scope>
    <source>
        <strain evidence="17">ATCC 14091 / BCRC 22168 / CBS 111 / JCM 3599 / NBRC 0793 / NRRL Y-1031 F-60-10</strain>
    </source>
</reference>
<evidence type="ECO:0000256" key="3">
    <source>
        <dbReference type="ARBA" id="ARBA00012551"/>
    </source>
</evidence>
<comment type="catalytic activity">
    <reaction evidence="12">
        <text>ATP + H2O = ADP + phosphate + H(+)</text>
        <dbReference type="Rhea" id="RHEA:13065"/>
        <dbReference type="ChEBI" id="CHEBI:15377"/>
        <dbReference type="ChEBI" id="CHEBI:15378"/>
        <dbReference type="ChEBI" id="CHEBI:30616"/>
        <dbReference type="ChEBI" id="CHEBI:43474"/>
        <dbReference type="ChEBI" id="CHEBI:456216"/>
        <dbReference type="EC" id="3.6.4.12"/>
    </reaction>
</comment>
<comment type="caution">
    <text evidence="16">The sequence shown here is derived from an EMBL/GenBank/DDBJ whole genome shotgun (WGS) entry which is preliminary data.</text>
</comment>
<dbReference type="InterPro" id="IPR058951">
    <property type="entry name" value="WHD_Rad26_CSB-like"/>
</dbReference>
<dbReference type="Pfam" id="PF00271">
    <property type="entry name" value="Helicase_C"/>
    <property type="match status" value="1"/>
</dbReference>
<feature type="compositionally biased region" description="Acidic residues" evidence="13">
    <location>
        <begin position="213"/>
        <end position="229"/>
    </location>
</feature>
<dbReference type="eggNOG" id="KOG0387">
    <property type="taxonomic scope" value="Eukaryota"/>
</dbReference>
<dbReference type="PROSITE" id="PS51194">
    <property type="entry name" value="HELICASE_CTER"/>
    <property type="match status" value="1"/>
</dbReference>